<reference evidence="2 3" key="3">
    <citation type="journal article" date="1998" name="J. Gen. Virol.">
        <title>The single-nucleocapsid nucleopolyhedrovirus of Buzura suppressaria encodes a P10 protein.</title>
        <authorList>
            <person name="van Oers M.M."/>
            <person name="Hu Z."/>
            <person name="Arif B.M."/>
            <person name="van Strien E.A."/>
            <person name="van Lent J.W."/>
            <person name="Vlak J.M."/>
        </authorList>
    </citation>
    <scope>NUCLEOTIDE SEQUENCE [LARGE SCALE GENOMIC DNA]</scope>
    <source>
        <strain evidence="2">Hubei</strain>
    </source>
</reference>
<dbReference type="OrthoDB" id="21890at10239"/>
<feature type="region of interest" description="Disordered" evidence="1">
    <location>
        <begin position="1"/>
        <end position="58"/>
    </location>
</feature>
<organismHost>
    <name type="scientific">Lepidoptera</name>
    <name type="common">moths &amp; butterflies</name>
    <dbReference type="NCBI Taxonomy" id="7088"/>
</organismHost>
<dbReference type="GeneID" id="18266964"/>
<protein>
    <submittedName>
        <fullName evidence="2">ORF-44</fullName>
    </submittedName>
</protein>
<reference evidence="2 3" key="2">
    <citation type="journal article" date="1997" name="Virus Res.">
        <title>Characterization of the ecdysteroid UDP-glucosyltransferase gene of a single nucleocapsid nucleopolyhedrovirus of Buzura suppressaria.</title>
        <authorList>
            <person name="Hu Z.H."/>
            <person name="Broer R."/>
            <person name="Westerlaken J."/>
            <person name="Martens J.W."/>
            <person name="Jin F."/>
            <person name="Jehle J.A."/>
            <person name="Wang L.M."/>
            <person name="Vlak J.M."/>
        </authorList>
    </citation>
    <scope>NUCLEOTIDE SEQUENCE [LARGE SCALE GENOMIC DNA]</scope>
    <source>
        <strain evidence="2">Hubei</strain>
    </source>
</reference>
<feature type="compositionally biased region" description="Polar residues" evidence="1">
    <location>
        <begin position="1"/>
        <end position="10"/>
    </location>
</feature>
<dbReference type="EMBL" id="KF611977">
    <property type="protein sequence ID" value="AHH82633.1"/>
    <property type="molecule type" value="Genomic_DNA"/>
</dbReference>
<accession>W5VKJ7</accession>
<evidence type="ECO:0000313" key="3">
    <source>
        <dbReference type="Proteomes" id="UP000214366"/>
    </source>
</evidence>
<keyword evidence="3" id="KW-1185">Reference proteome</keyword>
<evidence type="ECO:0000313" key="2">
    <source>
        <dbReference type="EMBL" id="AHH82633.1"/>
    </source>
</evidence>
<organism evidence="2 3">
    <name type="scientific">Buzura suppressaria nuclear polyhedrosis virus</name>
    <name type="common">BsNPV</name>
    <dbReference type="NCBI Taxonomy" id="74320"/>
    <lineage>
        <taxon>Viruses</taxon>
        <taxon>Viruses incertae sedis</taxon>
        <taxon>Naldaviricetes</taxon>
        <taxon>Lefavirales</taxon>
        <taxon>Baculoviridae</taxon>
        <taxon>Alphabaculovirus</taxon>
        <taxon>Alphabaculovirus busuppressariae</taxon>
    </lineage>
</organism>
<feature type="compositionally biased region" description="Basic residues" evidence="1">
    <location>
        <begin position="11"/>
        <end position="28"/>
    </location>
</feature>
<dbReference type="Proteomes" id="UP000214366">
    <property type="component" value="Segment"/>
</dbReference>
<reference evidence="2 3" key="1">
    <citation type="journal article" date="1993" name="J. Gen. Virol.">
        <title>Nucleotide sequence of the Buzura suppressaria single nucleocapsid nuclear polyhedrosis virus polyhedrin gene.</title>
        <authorList>
            <person name="Hu Z.H."/>
            <person name="Liu M.F."/>
            <person name="Jin F."/>
            <person name="Wang Z.X."/>
            <person name="Liu X.Y."/>
            <person name="Li M.J."/>
            <person name="Liang B.F."/>
            <person name="Xie T.E."/>
        </authorList>
    </citation>
    <scope>NUCLEOTIDE SEQUENCE [LARGE SCALE GENOMIC DNA]</scope>
    <source>
        <strain evidence="2">Hubei</strain>
    </source>
</reference>
<name>W5VKJ7_NPVBS</name>
<dbReference type="RefSeq" id="YP_009001821.1">
    <property type="nucleotide sequence ID" value="NC_023442.1"/>
</dbReference>
<sequence>MSDITFNTTTTKKRRSGGLFKKSSRGLKKSTANSESTRTLEESRSPTPIPPHEHDFDTGYEDIDEMVEQSASEPPNIPVAFVSEQPTFTQISPTPTIGSVKRKHETDDINNGFNNNRFKNIDAVEDSDVEYIFVNGPILNQTVHTYEYDNLLQNNIDSLAQWVSHSIRINSIKECFVFTNNHVDSRKLNLKLIIEDMLLYKINKIHLLQFINMTYTFYTKLIDNLYPIATVAINVNYTINVSDLAQLCTYFINLCVFEFFKPFFQSINLVAGENLLNDTDRQYFESFINEKQTNLTVYYNSKLVNLQAHKYYKYTLNNDANTDRVYFDRPVVQKNIPLELSLYPINVFIVSMYKELRF</sequence>
<proteinExistence type="predicted"/>
<dbReference type="KEGG" id="vg:18266964"/>
<reference evidence="2 3" key="5">
    <citation type="journal article" date="1998" name="Virus Res.">
        <title>Genetic organization of the HindIII-I region of the single-nucleocapsid nucleopolyhedrovirus of Buzura suppressaria.</title>
        <authorList>
            <person name="Hu Z.H."/>
            <person name="Arif B.M."/>
            <person name="Sun J.S."/>
            <person name="Chen X.W."/>
            <person name="Zuidema D."/>
            <person name="Goldbach R.W."/>
            <person name="Vlak J.M."/>
        </authorList>
    </citation>
    <scope>NUCLEOTIDE SEQUENCE [LARGE SCALE GENOMIC DNA]</scope>
    <source>
        <strain evidence="2">Hubei</strain>
    </source>
</reference>
<reference evidence="2 3" key="4">
    <citation type="journal article" date="1998" name="J. Gen. Virol.">
        <title>Distinct gene arrangement in the Buzura suppressaria single-nucleocapsid nucleopolyhedrovirus genome.</title>
        <authorList>
            <person name="Hu Z.H."/>
            <person name="Arif B.M."/>
            <person name="Jin F."/>
            <person name="Martens J.W."/>
            <person name="Chen X.W."/>
            <person name="Sun J.S."/>
            <person name="Zuidema D."/>
            <person name="Goldbach R.W."/>
            <person name="Vlak J.M."/>
        </authorList>
    </citation>
    <scope>NUCLEOTIDE SEQUENCE [LARGE SCALE GENOMIC DNA]</scope>
    <source>
        <strain evidence="2">Hubei</strain>
    </source>
</reference>
<evidence type="ECO:0000256" key="1">
    <source>
        <dbReference type="SAM" id="MobiDB-lite"/>
    </source>
</evidence>
<reference evidence="2 3" key="6">
    <citation type="journal article" date="2014" name="PLoS ONE">
        <title>Genome Sequence and Analysis of Buzura suppressaria Nucleopolyhedrovirus: A Group II Alphabaculovirus.</title>
        <authorList>
            <person name="Zhu Z."/>
            <person name="Yin F."/>
            <person name="Liu X."/>
            <person name="Hou D."/>
            <person name="Wang J."/>
            <person name="Zhang L."/>
            <person name="Arif B."/>
            <person name="Wang H."/>
            <person name="Deng F."/>
            <person name="Hu Z."/>
        </authorList>
    </citation>
    <scope>NUCLEOTIDE SEQUENCE [LARGE SCALE GENOMIC DNA]</scope>
    <source>
        <strain evidence="2">Hubei</strain>
    </source>
</reference>